<reference evidence="1" key="1">
    <citation type="journal article" date="2023" name="bioRxiv">
        <title>Improved chromosome-level genome assembly for marigold (Tagetes erecta).</title>
        <authorList>
            <person name="Jiang F."/>
            <person name="Yuan L."/>
            <person name="Wang S."/>
            <person name="Wang H."/>
            <person name="Xu D."/>
            <person name="Wang A."/>
            <person name="Fan W."/>
        </authorList>
    </citation>
    <scope>NUCLEOTIDE SEQUENCE</scope>
    <source>
        <strain evidence="1">WSJ</strain>
        <tissue evidence="1">Leaf</tissue>
    </source>
</reference>
<gene>
    <name evidence="1" type="ORF">QVD17_36434</name>
</gene>
<comment type="caution">
    <text evidence="1">The sequence shown here is derived from an EMBL/GenBank/DDBJ whole genome shotgun (WGS) entry which is preliminary data.</text>
</comment>
<evidence type="ECO:0000313" key="2">
    <source>
        <dbReference type="Proteomes" id="UP001229421"/>
    </source>
</evidence>
<protein>
    <submittedName>
        <fullName evidence="1">Uncharacterized protein</fullName>
    </submittedName>
</protein>
<name>A0AAD8NBW1_TARER</name>
<accession>A0AAD8NBW1</accession>
<keyword evidence="2" id="KW-1185">Reference proteome</keyword>
<dbReference type="Proteomes" id="UP001229421">
    <property type="component" value="Unassembled WGS sequence"/>
</dbReference>
<proteinExistence type="predicted"/>
<dbReference type="AlphaFoldDB" id="A0AAD8NBW1"/>
<dbReference type="EMBL" id="JAUHHV010000010">
    <property type="protein sequence ID" value="KAK1409905.1"/>
    <property type="molecule type" value="Genomic_DNA"/>
</dbReference>
<organism evidence="1 2">
    <name type="scientific">Tagetes erecta</name>
    <name type="common">African marigold</name>
    <dbReference type="NCBI Taxonomy" id="13708"/>
    <lineage>
        <taxon>Eukaryota</taxon>
        <taxon>Viridiplantae</taxon>
        <taxon>Streptophyta</taxon>
        <taxon>Embryophyta</taxon>
        <taxon>Tracheophyta</taxon>
        <taxon>Spermatophyta</taxon>
        <taxon>Magnoliopsida</taxon>
        <taxon>eudicotyledons</taxon>
        <taxon>Gunneridae</taxon>
        <taxon>Pentapetalae</taxon>
        <taxon>asterids</taxon>
        <taxon>campanulids</taxon>
        <taxon>Asterales</taxon>
        <taxon>Asteraceae</taxon>
        <taxon>Asteroideae</taxon>
        <taxon>Heliantheae alliance</taxon>
        <taxon>Tageteae</taxon>
        <taxon>Tagetes</taxon>
    </lineage>
</organism>
<sequence>MKISIQGGMANLTLKERSWGSLESGVFKYPLNETGHDFKLNHYILFKYNHTNHTLNFLIKFLPFSPNFLPMAFHCVLDYSP</sequence>
<evidence type="ECO:0000313" key="1">
    <source>
        <dbReference type="EMBL" id="KAK1409905.1"/>
    </source>
</evidence>